<evidence type="ECO:0000313" key="4">
    <source>
        <dbReference type="Proteomes" id="UP001489004"/>
    </source>
</evidence>
<feature type="compositionally biased region" description="Pro residues" evidence="1">
    <location>
        <begin position="563"/>
        <end position="576"/>
    </location>
</feature>
<feature type="region of interest" description="Disordered" evidence="1">
    <location>
        <begin position="858"/>
        <end position="891"/>
    </location>
</feature>
<feature type="compositionally biased region" description="Low complexity" evidence="1">
    <location>
        <begin position="529"/>
        <end position="539"/>
    </location>
</feature>
<proteinExistence type="predicted"/>
<sequence length="929" mass="96312">MDRSLAARQSQLHTSTAVDPPEQILEAATGAALTAALRGLADLVDHAGAVFADLQQQSEQVGARCQALQQRCGAIHQRLGPLESTVSAPAWAVDFVSMDPKHTRLLPLRQPRPSILHAFDTNLPSKTPSEAALPAKGQALKQIHKSPASVGNPRSSLVSSGAASPDAFFSPAGSLASAASSTLGYYSANSGRNTGRSSPAVHRLASPLNQQQTKGLVHELKMRLIAANGASQQAAYPHPAKTPLPGTGSILASRGGASGSGRIASAQYDADEYGGGFGAAHPPEHTPQHTQQQQHDSARSSPAGPAFMRAETPYSPAPVYGSSQHEGSPVFLRPSGRQTPPGEMLDFSHLQEPAPLGDGLQHGPQLTDSPRLPSSPQDSHLPHGFSALPFYLQQQQQAGSSGQQTPQASGAFSSPLGQWHEAVAHSAEQRSDRSRPGSLEGSPANSPRLGQARPPREWQDGGSRFLSQFGGLASQRLAAAPQGPSHPSHDLTLTPTQPPPLIPKHLRTPQMLMRQGASDRPAPDSPLMAQPRSQSAHSSPAPPAIPAHLRKGPGPFEFDARTGPPPNANSPVPPPAHLRGIRQAPPMDSDDFQVPPLRNSPAPLPAHLRKGRGRLRYDETAESDEMDGSLPHATPTPAEMGPAPAWGGSATQHAGGIGPGRFEMPPSPEPSHSPATAQPEEFEDAQEEQPSTSLAGAGFAGQLSGQAARLRATAATKENASPAKQPARAAPPAAPAAGGPDAIKASDLLAAAAALRPLGANASGGSQTAAPSVPPAKDLQKAAGRLRPTAAPATTPSTASGKLFGSSPAPTPHLTAGKARAGPALPSVPEASQVQAGDPREGLLDAIRNKQFQLRSVQLPLETPVQQPARSGAPTPRSSGLPPRGPAGMVTPNFTAAEMIMQRAQAIRKSAYPESTVDGSEAEFSDWDD</sequence>
<feature type="compositionally biased region" description="Low complexity" evidence="1">
    <location>
        <begin position="248"/>
        <end position="266"/>
    </location>
</feature>
<dbReference type="EMBL" id="JALJOR010000008">
    <property type="protein sequence ID" value="KAK9813297.1"/>
    <property type="molecule type" value="Genomic_DNA"/>
</dbReference>
<feature type="region of interest" description="Disordered" evidence="1">
    <location>
        <begin position="234"/>
        <end position="741"/>
    </location>
</feature>
<feature type="compositionally biased region" description="Polar residues" evidence="1">
    <location>
        <begin position="364"/>
        <end position="378"/>
    </location>
</feature>
<feature type="compositionally biased region" description="Low complexity" evidence="1">
    <location>
        <begin position="720"/>
        <end position="741"/>
    </location>
</feature>
<gene>
    <name evidence="3" type="ORF">WJX72_012045</name>
</gene>
<evidence type="ECO:0000313" key="3">
    <source>
        <dbReference type="EMBL" id="KAK9813297.1"/>
    </source>
</evidence>
<keyword evidence="4" id="KW-1185">Reference proteome</keyword>
<dbReference type="AlphaFoldDB" id="A0AAW1PYY0"/>
<feature type="region of interest" description="Disordered" evidence="1">
    <location>
        <begin position="759"/>
        <end position="845"/>
    </location>
</feature>
<dbReference type="GO" id="GO:0003779">
    <property type="term" value="F:actin binding"/>
    <property type="evidence" value="ECO:0007669"/>
    <property type="project" value="InterPro"/>
</dbReference>
<feature type="region of interest" description="Disordered" evidence="1">
    <location>
        <begin position="135"/>
        <end position="163"/>
    </location>
</feature>
<feature type="compositionally biased region" description="Low complexity" evidence="1">
    <location>
        <begin position="393"/>
        <end position="411"/>
    </location>
</feature>
<accession>A0AAW1PYY0</accession>
<dbReference type="PROSITE" id="PS51082">
    <property type="entry name" value="WH2"/>
    <property type="match status" value="1"/>
</dbReference>
<dbReference type="Proteomes" id="UP001489004">
    <property type="component" value="Unassembled WGS sequence"/>
</dbReference>
<feature type="compositionally biased region" description="Acidic residues" evidence="1">
    <location>
        <begin position="920"/>
        <end position="929"/>
    </location>
</feature>
<feature type="domain" description="WH2" evidence="2">
    <location>
        <begin position="839"/>
        <end position="857"/>
    </location>
</feature>
<name>A0AAW1PYY0_9CHLO</name>
<dbReference type="InterPro" id="IPR003124">
    <property type="entry name" value="WH2_dom"/>
</dbReference>
<dbReference type="Gene3D" id="1.20.5.340">
    <property type="match status" value="1"/>
</dbReference>
<feature type="region of interest" description="Disordered" evidence="1">
    <location>
        <begin position="909"/>
        <end position="929"/>
    </location>
</feature>
<evidence type="ECO:0000256" key="1">
    <source>
        <dbReference type="SAM" id="MobiDB-lite"/>
    </source>
</evidence>
<feature type="compositionally biased region" description="Polar residues" evidence="1">
    <location>
        <begin position="152"/>
        <end position="162"/>
    </location>
</feature>
<reference evidence="3 4" key="1">
    <citation type="journal article" date="2024" name="Nat. Commun.">
        <title>Phylogenomics reveals the evolutionary origins of lichenization in chlorophyte algae.</title>
        <authorList>
            <person name="Puginier C."/>
            <person name="Libourel C."/>
            <person name="Otte J."/>
            <person name="Skaloud P."/>
            <person name="Haon M."/>
            <person name="Grisel S."/>
            <person name="Petersen M."/>
            <person name="Berrin J.G."/>
            <person name="Delaux P.M."/>
            <person name="Dal Grande F."/>
            <person name="Keller J."/>
        </authorList>
    </citation>
    <scope>NUCLEOTIDE SEQUENCE [LARGE SCALE GENOMIC DNA]</scope>
    <source>
        <strain evidence="3 4">SAG 2043</strain>
    </source>
</reference>
<comment type="caution">
    <text evidence="3">The sequence shown here is derived from an EMBL/GenBank/DDBJ whole genome shotgun (WGS) entry which is preliminary data.</text>
</comment>
<evidence type="ECO:0000259" key="2">
    <source>
        <dbReference type="PROSITE" id="PS51082"/>
    </source>
</evidence>
<protein>
    <recommendedName>
        <fullName evidence="2">WH2 domain-containing protein</fullName>
    </recommendedName>
</protein>
<feature type="compositionally biased region" description="Low complexity" evidence="1">
    <location>
        <begin position="788"/>
        <end position="800"/>
    </location>
</feature>
<organism evidence="3 4">
    <name type="scientific">[Myrmecia] bisecta</name>
    <dbReference type="NCBI Taxonomy" id="41462"/>
    <lineage>
        <taxon>Eukaryota</taxon>
        <taxon>Viridiplantae</taxon>
        <taxon>Chlorophyta</taxon>
        <taxon>core chlorophytes</taxon>
        <taxon>Trebouxiophyceae</taxon>
        <taxon>Trebouxiales</taxon>
        <taxon>Trebouxiaceae</taxon>
        <taxon>Myrmecia</taxon>
    </lineage>
</organism>